<dbReference type="AlphaFoldDB" id="A0A7Y0UT58"/>
<dbReference type="RefSeq" id="WP_169762492.1">
    <property type="nucleotide sequence ID" value="NZ_JABCUS010000008.1"/>
</dbReference>
<evidence type="ECO:0000259" key="8">
    <source>
        <dbReference type="Pfam" id="PF09335"/>
    </source>
</evidence>
<evidence type="ECO:0000256" key="5">
    <source>
        <dbReference type="ARBA" id="ARBA00022989"/>
    </source>
</evidence>
<dbReference type="InterPro" id="IPR032816">
    <property type="entry name" value="VTT_dom"/>
</dbReference>
<evidence type="ECO:0000313" key="9">
    <source>
        <dbReference type="EMBL" id="NMX03250.1"/>
    </source>
</evidence>
<gene>
    <name evidence="9" type="ORF">HHJ77_04745</name>
</gene>
<dbReference type="PANTHER" id="PTHR42709">
    <property type="entry name" value="ALKALINE PHOSPHATASE LIKE PROTEIN"/>
    <property type="match status" value="1"/>
</dbReference>
<reference evidence="9 10" key="1">
    <citation type="submission" date="2020-04" db="EMBL/GenBank/DDBJ databases">
        <title>Antimicrobial susceptibility and clonality of vaginal-derived multi-drug resistant Mobiluncus isolates in China.</title>
        <authorList>
            <person name="Zhang X."/>
        </authorList>
    </citation>
    <scope>NUCLEOTIDE SEQUENCE [LARGE SCALE GENOMIC DNA]</scope>
    <source>
        <strain evidence="9 10">12</strain>
    </source>
</reference>
<evidence type="ECO:0000256" key="4">
    <source>
        <dbReference type="ARBA" id="ARBA00022692"/>
    </source>
</evidence>
<feature type="domain" description="VTT" evidence="8">
    <location>
        <begin position="128"/>
        <end position="236"/>
    </location>
</feature>
<feature type="transmembrane region" description="Helical" evidence="7">
    <location>
        <begin position="130"/>
        <end position="155"/>
    </location>
</feature>
<keyword evidence="3" id="KW-1003">Cell membrane</keyword>
<name>A0A7Y0UT58_9ACTO</name>
<dbReference type="InterPro" id="IPR051311">
    <property type="entry name" value="DedA_domain"/>
</dbReference>
<dbReference type="GO" id="GO:0005886">
    <property type="term" value="C:plasma membrane"/>
    <property type="evidence" value="ECO:0007669"/>
    <property type="project" value="UniProtKB-SubCell"/>
</dbReference>
<evidence type="ECO:0000256" key="2">
    <source>
        <dbReference type="ARBA" id="ARBA00010792"/>
    </source>
</evidence>
<dbReference type="Pfam" id="PF09335">
    <property type="entry name" value="VTT_dom"/>
    <property type="match status" value="1"/>
</dbReference>
<accession>A0A7Y0UT58</accession>
<keyword evidence="6 7" id="KW-0472">Membrane</keyword>
<keyword evidence="4 7" id="KW-0812">Transmembrane</keyword>
<comment type="similarity">
    <text evidence="2">Belongs to the DedA family.</text>
</comment>
<dbReference type="EMBL" id="JABCUS010000008">
    <property type="protein sequence ID" value="NMX03250.1"/>
    <property type="molecule type" value="Genomic_DNA"/>
</dbReference>
<sequence length="289" mass="30087">MELLATLASGMAPHAPVTPTITTANATVTAANATVTPTITTILSATGHLTGLNHASEALNTGCVAPLGHLAASGSLSDNITAWFHHAAGSPVVLVVLTALCFIDGFFPPLPSESIVIGLTSWFIASPPGAVVPLWAVFLAAGVGAMLGDSFAFFLGTRIPVEKIPFLNRGKGKTAYDLTRRTLHRRGTSFIFAARFIPGGRIAVNICAGATNFGYARFLRTDFMAVMCWVAYGMTIGAVSGKIVGGVHPLLAVAVGIIGGLVLSLVMDRLVSWVQKRFWDKPAPDSSGS</sequence>
<proteinExistence type="inferred from homology"/>
<evidence type="ECO:0000256" key="7">
    <source>
        <dbReference type="SAM" id="Phobius"/>
    </source>
</evidence>
<organism evidence="9 10">
    <name type="scientific">Mobiluncus mulieris</name>
    <dbReference type="NCBI Taxonomy" id="2052"/>
    <lineage>
        <taxon>Bacteria</taxon>
        <taxon>Bacillati</taxon>
        <taxon>Actinomycetota</taxon>
        <taxon>Actinomycetes</taxon>
        <taxon>Actinomycetales</taxon>
        <taxon>Actinomycetaceae</taxon>
        <taxon>Mobiluncus</taxon>
    </lineage>
</organism>
<keyword evidence="5 7" id="KW-1133">Transmembrane helix</keyword>
<comment type="caution">
    <text evidence="9">The sequence shown here is derived from an EMBL/GenBank/DDBJ whole genome shotgun (WGS) entry which is preliminary data.</text>
</comment>
<evidence type="ECO:0000313" key="10">
    <source>
        <dbReference type="Proteomes" id="UP000575397"/>
    </source>
</evidence>
<dbReference type="PANTHER" id="PTHR42709:SF6">
    <property type="entry name" value="UNDECAPRENYL PHOSPHATE TRANSPORTER A"/>
    <property type="match status" value="1"/>
</dbReference>
<evidence type="ECO:0000256" key="1">
    <source>
        <dbReference type="ARBA" id="ARBA00004651"/>
    </source>
</evidence>
<evidence type="ECO:0000256" key="3">
    <source>
        <dbReference type="ARBA" id="ARBA00022475"/>
    </source>
</evidence>
<feature type="transmembrane region" description="Helical" evidence="7">
    <location>
        <begin position="250"/>
        <end position="271"/>
    </location>
</feature>
<feature type="transmembrane region" description="Helical" evidence="7">
    <location>
        <begin position="223"/>
        <end position="244"/>
    </location>
</feature>
<comment type="subcellular location">
    <subcellularLocation>
        <location evidence="1">Cell membrane</location>
        <topology evidence="1">Multi-pass membrane protein</topology>
    </subcellularLocation>
</comment>
<protein>
    <submittedName>
        <fullName evidence="9">DedA family protein</fullName>
    </submittedName>
</protein>
<evidence type="ECO:0000256" key="6">
    <source>
        <dbReference type="ARBA" id="ARBA00023136"/>
    </source>
</evidence>
<dbReference type="Proteomes" id="UP000575397">
    <property type="component" value="Unassembled WGS sequence"/>
</dbReference>